<keyword evidence="2" id="KW-1185">Reference proteome</keyword>
<evidence type="ECO:0000313" key="2">
    <source>
        <dbReference type="Proteomes" id="UP000032142"/>
    </source>
</evidence>
<sequence length="20" mass="2441">MLMMRICRWRIGTPITEYLG</sequence>
<dbReference type="AlphaFoldDB" id="A0A0B0NZ31"/>
<protein>
    <submittedName>
        <fullName evidence="1">Uncharacterized protein</fullName>
    </submittedName>
</protein>
<organism evidence="1 2">
    <name type="scientific">Gossypium arboreum</name>
    <name type="common">Tree cotton</name>
    <name type="synonym">Gossypium nanking</name>
    <dbReference type="NCBI Taxonomy" id="29729"/>
    <lineage>
        <taxon>Eukaryota</taxon>
        <taxon>Viridiplantae</taxon>
        <taxon>Streptophyta</taxon>
        <taxon>Embryophyta</taxon>
        <taxon>Tracheophyta</taxon>
        <taxon>Spermatophyta</taxon>
        <taxon>Magnoliopsida</taxon>
        <taxon>eudicotyledons</taxon>
        <taxon>Gunneridae</taxon>
        <taxon>Pentapetalae</taxon>
        <taxon>rosids</taxon>
        <taxon>malvids</taxon>
        <taxon>Malvales</taxon>
        <taxon>Malvaceae</taxon>
        <taxon>Malvoideae</taxon>
        <taxon>Gossypium</taxon>
    </lineage>
</organism>
<gene>
    <name evidence="1" type="ORF">F383_05629</name>
</gene>
<accession>A0A0B0NZ31</accession>
<name>A0A0B0NZ31_GOSAR</name>
<dbReference type="EMBL" id="KN409797">
    <property type="protein sequence ID" value="KHG18090.1"/>
    <property type="molecule type" value="Genomic_DNA"/>
</dbReference>
<proteinExistence type="predicted"/>
<evidence type="ECO:0000313" key="1">
    <source>
        <dbReference type="EMBL" id="KHG18090.1"/>
    </source>
</evidence>
<dbReference type="Proteomes" id="UP000032142">
    <property type="component" value="Unassembled WGS sequence"/>
</dbReference>
<reference evidence="2" key="1">
    <citation type="submission" date="2014-09" db="EMBL/GenBank/DDBJ databases">
        <authorList>
            <person name="Mudge J."/>
            <person name="Ramaraj T."/>
            <person name="Lindquist I.E."/>
            <person name="Bharti A.K."/>
            <person name="Sundararajan A."/>
            <person name="Cameron C.T."/>
            <person name="Woodward J.E."/>
            <person name="May G.D."/>
            <person name="Brubaker C."/>
            <person name="Broadhvest J."/>
            <person name="Wilkins T.A."/>
        </authorList>
    </citation>
    <scope>NUCLEOTIDE SEQUENCE</scope>
    <source>
        <strain evidence="2">cv. AKA8401</strain>
    </source>
</reference>